<dbReference type="EMBL" id="FQXE01000009">
    <property type="protein sequence ID" value="SHI11837.1"/>
    <property type="molecule type" value="Genomic_DNA"/>
</dbReference>
<dbReference type="AlphaFoldDB" id="A0A1M5YIG6"/>
<dbReference type="NCBIfam" id="TIGR02686">
    <property type="entry name" value="relax_trwC"/>
    <property type="match status" value="1"/>
</dbReference>
<dbReference type="InterPro" id="IPR014862">
    <property type="entry name" value="TrwC"/>
</dbReference>
<dbReference type="SUPFAM" id="SSF52540">
    <property type="entry name" value="P-loop containing nucleoside triphosphate hydrolases"/>
    <property type="match status" value="2"/>
</dbReference>
<dbReference type="Pfam" id="PF13604">
    <property type="entry name" value="AAA_30"/>
    <property type="match status" value="1"/>
</dbReference>
<dbReference type="NCBIfam" id="NF041492">
    <property type="entry name" value="MobF"/>
    <property type="match status" value="1"/>
</dbReference>
<reference evidence="3 4" key="1">
    <citation type="submission" date="2016-11" db="EMBL/GenBank/DDBJ databases">
        <authorList>
            <person name="Jaros S."/>
            <person name="Januszkiewicz K."/>
            <person name="Wedrychowicz H."/>
        </authorList>
    </citation>
    <scope>NUCLEOTIDE SEQUENCE [LARGE SCALE GENOMIC DNA]</scope>
    <source>
        <strain evidence="3 4">CGMCC 1.10190</strain>
    </source>
</reference>
<proteinExistence type="predicted"/>
<sequence>MISLQILHKGNAAKAGHYYADQKDDYYSRDGNSAQWQGQGAELVGLTGEVAPAQFVAAMRGDFGPDVQLSRSIRKDAKARAAMDVTFSAPKSVSIQALVGKDATVLAAHDHAVTKTLEFLEKELIRARQKENGETRTEKTANAIMAKFRHETARPTDFDEADPQLHTHTLVMNVTQRADGAWVSVSNEEIYRAKRMLDAIYKNEMATYLEKAGYALRYEKDNFELAHISREHIEQFSKRGMTVQAELAKMGKTRKTASRELKQTITLATRNEKRPEITRDALNAGWQRQALELDIDFGAARKNVGFERGDRAIVDRGTPGAGRARGSGRNPRDLGPVAPEDRHGPDRDRRYPGPRDAGEPLVPSQAPNGQGREVIQRLRGRIAEECVDWAIRHIAERESVMTEKQILEAAMEHAMGAGATFWELKQAIHAAVARGHLVQGAPVYRSNLLQSNEITLSREAWIQRMVHEGATLDEARRNVRRAIAMGGLVLDDTRYTTQAAREREKRILQIEREGRGKMPAVLSQEAAHRALSNKGLKPGQLAAAQLIVTSADRIVGVQGLAGVGKSHMLKYVKEATQGTDYTVRSIAPYGSQVKALRVVGVEAVTVASMLQAHTNRFELDKNTVLVVDEAGVVPTRQMEQIMRRAEKAGARVVLLGDIAQTKAIEAGRPLHQLQDAGMQTAHMGDIVRQKNPVLKRAVELAAEGNASQALHVLQTKLQAVQEIKDSQARYERIADSYASLSVDEQRQTLIITGTNASRNAINNQVHAKLGLAGKGFDYALLTRIDTTQAQRRSAKYYQLGNVIQPERAYKNGLEPDAQYVVTAIDTGRNRIAVAHLVTGERIEFNPSRSTKLSVYDRVEAELSAGEVVRVTRNDARLDLVNGERYTVLAVTPGTVKLGRLDADGNILREVGLIGDLESHPLHLDRAYASTVHSAQGLSETGVILNQETFSRTTKSDVFYVAISREKEWIQVYTDDITKLPFAVSRTEEKSAALDIGIAAKVHQSVQGYEAGPTRPTPHTHTL</sequence>
<dbReference type="Gene3D" id="3.40.50.300">
    <property type="entry name" value="P-loop containing nucleotide triphosphate hydrolases"/>
    <property type="match status" value="2"/>
</dbReference>
<dbReference type="Pfam" id="PF08751">
    <property type="entry name" value="TrwC"/>
    <property type="match status" value="1"/>
</dbReference>
<feature type="compositionally biased region" description="Basic and acidic residues" evidence="1">
    <location>
        <begin position="339"/>
        <end position="358"/>
    </location>
</feature>
<dbReference type="InterPro" id="IPR027417">
    <property type="entry name" value="P-loop_NTPase"/>
</dbReference>
<dbReference type="SUPFAM" id="SSF55464">
    <property type="entry name" value="Origin of replication-binding domain, RBD-like"/>
    <property type="match status" value="1"/>
</dbReference>
<dbReference type="Gene3D" id="2.30.30.940">
    <property type="match status" value="1"/>
</dbReference>
<evidence type="ECO:0000313" key="4">
    <source>
        <dbReference type="Proteomes" id="UP000184226"/>
    </source>
</evidence>
<evidence type="ECO:0000313" key="3">
    <source>
        <dbReference type="EMBL" id="SHI11837.1"/>
    </source>
</evidence>
<dbReference type="Proteomes" id="UP000184226">
    <property type="component" value="Unassembled WGS sequence"/>
</dbReference>
<name>A0A1M5YIG6_9BURK</name>
<keyword evidence="4" id="KW-1185">Reference proteome</keyword>
<evidence type="ECO:0000259" key="2">
    <source>
        <dbReference type="Pfam" id="PF08751"/>
    </source>
</evidence>
<gene>
    <name evidence="3" type="ORF">SAMN04488135_109127</name>
</gene>
<dbReference type="STRING" id="658167.SAMN04488135_109127"/>
<dbReference type="InterPro" id="IPR014059">
    <property type="entry name" value="TraI/TrwC_relax"/>
</dbReference>
<feature type="region of interest" description="Disordered" evidence="1">
    <location>
        <begin position="311"/>
        <end position="370"/>
    </location>
</feature>
<feature type="domain" description="TrwC relaxase" evidence="2">
    <location>
        <begin position="13"/>
        <end position="292"/>
    </location>
</feature>
<accession>A0A1M5YIG6</accession>
<protein>
    <submittedName>
        <fullName evidence="3">Conjugative relaxase domain-containing protein, TrwC/TraI family</fullName>
    </submittedName>
</protein>
<evidence type="ECO:0000256" key="1">
    <source>
        <dbReference type="SAM" id="MobiDB-lite"/>
    </source>
</evidence>
<dbReference type="OrthoDB" id="1634048at2"/>
<organism evidence="3 4">
    <name type="scientific">Pollutimonas bauzanensis</name>
    <dbReference type="NCBI Taxonomy" id="658167"/>
    <lineage>
        <taxon>Bacteria</taxon>
        <taxon>Pseudomonadati</taxon>
        <taxon>Pseudomonadota</taxon>
        <taxon>Betaproteobacteria</taxon>
        <taxon>Burkholderiales</taxon>
        <taxon>Alcaligenaceae</taxon>
        <taxon>Pollutimonas</taxon>
    </lineage>
</organism>
<dbReference type="RefSeq" id="WP_073104896.1">
    <property type="nucleotide sequence ID" value="NZ_FQXE01000009.1"/>
</dbReference>